<evidence type="ECO:0000313" key="3">
    <source>
        <dbReference type="EMBL" id="KAK9826959.1"/>
    </source>
</evidence>
<name>A0AAW1R094_9CHLO</name>
<dbReference type="AlphaFoldDB" id="A0AAW1R094"/>
<dbReference type="Pfam" id="PF24771">
    <property type="entry name" value="Ig_CFAP74_1st"/>
    <property type="match status" value="1"/>
</dbReference>
<gene>
    <name evidence="3" type="ORF">WJX74_001840</name>
</gene>
<proteinExistence type="predicted"/>
<dbReference type="Pfam" id="PF24778">
    <property type="entry name" value="Ig-CFAP74_3rd"/>
    <property type="match status" value="1"/>
</dbReference>
<feature type="region of interest" description="Disordered" evidence="1">
    <location>
        <begin position="279"/>
        <end position="307"/>
    </location>
</feature>
<accession>A0AAW1R094</accession>
<dbReference type="InterPro" id="IPR056307">
    <property type="entry name" value="Ig-CFAP74_3rd"/>
</dbReference>
<keyword evidence="4" id="KW-1185">Reference proteome</keyword>
<comment type="caution">
    <text evidence="3">The sequence shown here is derived from an EMBL/GenBank/DDBJ whole genome shotgun (WGS) entry which is preliminary data.</text>
</comment>
<feature type="domain" description="CFAP74 third Ig-like" evidence="2">
    <location>
        <begin position="563"/>
        <end position="672"/>
    </location>
</feature>
<dbReference type="Proteomes" id="UP001438707">
    <property type="component" value="Unassembled WGS sequence"/>
</dbReference>
<evidence type="ECO:0000313" key="4">
    <source>
        <dbReference type="Proteomes" id="UP001438707"/>
    </source>
</evidence>
<evidence type="ECO:0000256" key="1">
    <source>
        <dbReference type="SAM" id="MobiDB-lite"/>
    </source>
</evidence>
<organism evidence="3 4">
    <name type="scientific">Apatococcus lobatus</name>
    <dbReference type="NCBI Taxonomy" id="904363"/>
    <lineage>
        <taxon>Eukaryota</taxon>
        <taxon>Viridiplantae</taxon>
        <taxon>Chlorophyta</taxon>
        <taxon>core chlorophytes</taxon>
        <taxon>Trebouxiophyceae</taxon>
        <taxon>Chlorellales</taxon>
        <taxon>Chlorellaceae</taxon>
        <taxon>Apatococcus</taxon>
    </lineage>
</organism>
<dbReference type="InterPro" id="IPR013783">
    <property type="entry name" value="Ig-like_fold"/>
</dbReference>
<sequence length="938" mass="102566">MSEARSRQQESLLRQKQKLAHREILSAENSAWEVVSHLPDEHRSVPSETPPKRRLEESNNLLVQSRTYHQQSAEEEQKAHGMHQFQRVAALLEHQNSHAASTARLQRRQYERSCKSKAQQKQQKAEERTLRSQGLNPYEIFRKRMIDERSAQIRAKQILAIEKQKLSIQKRMKGEKRLLYCQAAQEKVHEAAVHKYHQEMGRAASEQRCRRYMLEHTAEHVPLINPTGQLPMAPSDVTVSITKNFGLGNSTPRALAVQEAIFPKAGLSASLLPRKLRPADMATSTQSEPLTKLQESEKTASDYAPPSLETNGLQATQWLFGHQNHQDVTEAEGCPAFAALPQSVILNDVDAGKRYTHEVTLTNVSGAPACFKVKDVAVSCCNWLDIHWKPAGALAAGRASRICVTIEVPADTSTANLNGFVEVTTSGGVLKIPVKCTPKQFCEIIFDAGQGTTIGSVCHMPLTLRNTGGVPASFTVELANPHVGEGGAPADCESVPGPFSITPLTASLSAHSATLLQACFAPTALGPAHQQIALRVNPVQGSWAPITATLLLQGKGVPVPVRLQVEQIDIKCCVFGLTYSLAVSIVNNGQLPVKASLSFPDWVETHMRCSSKAGFCQAGQGFAFHLEFTPKSDLLKRLNEEEQTSGMLAMPGQIHVHGQKAPLSFSVLCRLTEPTFRMTPNQLDVGNALLHEQTGVEVSVTNDSLLPQDIDACNHTWRVVRSQTHYHKLLQTAAELPPFGHGGLRPPAVPCYGTAVSSQQEDGQAAADDSPKALAQQRHLLTCHVKPVSSRPEDALTMRLAISTMTIEPTWALEGDAQPDLTLGCHVMDFGAAPVGSKIAKKAMIQNQSSQSIVLSSKALDPFGQFYLDKVLRPAPANGRSTIALTFCPQAVGTCVEMMMLQFDRHSLRCLLRGEGLEKPPELKFPDKAKKVPAPQKK</sequence>
<dbReference type="PANTHER" id="PTHR22538">
    <property type="entry name" value="CILIA- AND FLAGELLA-ASSOCIATED PROTEIN 74"/>
    <property type="match status" value="1"/>
</dbReference>
<protein>
    <recommendedName>
        <fullName evidence="2">CFAP74 third Ig-like domain-containing protein</fullName>
    </recommendedName>
</protein>
<feature type="region of interest" description="Disordered" evidence="1">
    <location>
        <begin position="97"/>
        <end position="131"/>
    </location>
</feature>
<dbReference type="PANTHER" id="PTHR22538:SF0">
    <property type="entry name" value="CILIA- AND FLAGELLA-ASSOCIATED PROTEIN 74"/>
    <property type="match status" value="1"/>
</dbReference>
<feature type="region of interest" description="Disordered" evidence="1">
    <location>
        <begin position="918"/>
        <end position="938"/>
    </location>
</feature>
<dbReference type="EMBL" id="JALJOS010000019">
    <property type="protein sequence ID" value="KAK9826959.1"/>
    <property type="molecule type" value="Genomic_DNA"/>
</dbReference>
<feature type="compositionally biased region" description="Basic and acidic residues" evidence="1">
    <location>
        <begin position="918"/>
        <end position="930"/>
    </location>
</feature>
<evidence type="ECO:0000259" key="2">
    <source>
        <dbReference type="Pfam" id="PF24778"/>
    </source>
</evidence>
<reference evidence="3 4" key="1">
    <citation type="journal article" date="2024" name="Nat. Commun.">
        <title>Phylogenomics reveals the evolutionary origins of lichenization in chlorophyte algae.</title>
        <authorList>
            <person name="Puginier C."/>
            <person name="Libourel C."/>
            <person name="Otte J."/>
            <person name="Skaloud P."/>
            <person name="Haon M."/>
            <person name="Grisel S."/>
            <person name="Petersen M."/>
            <person name="Berrin J.G."/>
            <person name="Delaux P.M."/>
            <person name="Dal Grande F."/>
            <person name="Keller J."/>
        </authorList>
    </citation>
    <scope>NUCLEOTIDE SEQUENCE [LARGE SCALE GENOMIC DNA]</scope>
    <source>
        <strain evidence="3 4">SAG 2145</strain>
    </source>
</reference>
<dbReference type="Gene3D" id="2.60.40.10">
    <property type="entry name" value="Immunoglobulins"/>
    <property type="match status" value="1"/>
</dbReference>